<organism evidence="1 2">
    <name type="scientific">Aspergillus nomiae NRRL (strain ATCC 15546 / NRRL 13137 / CBS 260.88 / M93)</name>
    <dbReference type="NCBI Taxonomy" id="1509407"/>
    <lineage>
        <taxon>Eukaryota</taxon>
        <taxon>Fungi</taxon>
        <taxon>Dikarya</taxon>
        <taxon>Ascomycota</taxon>
        <taxon>Pezizomycotina</taxon>
        <taxon>Eurotiomycetes</taxon>
        <taxon>Eurotiomycetidae</taxon>
        <taxon>Eurotiales</taxon>
        <taxon>Aspergillaceae</taxon>
        <taxon>Aspergillus</taxon>
        <taxon>Aspergillus subgen. Circumdati</taxon>
    </lineage>
</organism>
<comment type="caution">
    <text evidence="1">The sequence shown here is derived from an EMBL/GenBank/DDBJ whole genome shotgun (WGS) entry which is preliminary data.</text>
</comment>
<reference evidence="1 2" key="1">
    <citation type="submission" date="2014-06" db="EMBL/GenBank/DDBJ databases">
        <title>The Genome of the Aflatoxigenic Filamentous Fungus Aspergillus nomius.</title>
        <authorList>
            <person name="Moore M.G."/>
            <person name="Shannon B.M."/>
            <person name="Brian M.M."/>
        </authorList>
    </citation>
    <scope>NUCLEOTIDE SEQUENCE [LARGE SCALE GENOMIC DNA]</scope>
    <source>
        <strain evidence="1 2">NRRL 13137</strain>
    </source>
</reference>
<dbReference type="InterPro" id="IPR021833">
    <property type="entry name" value="DUF3425"/>
</dbReference>
<keyword evidence="2" id="KW-1185">Reference proteome</keyword>
<evidence type="ECO:0000313" key="1">
    <source>
        <dbReference type="EMBL" id="KNG87496.1"/>
    </source>
</evidence>
<evidence type="ECO:0000313" key="2">
    <source>
        <dbReference type="Proteomes" id="UP000037505"/>
    </source>
</evidence>
<sequence length="282" mass="32521">MNDTVSTSPLELRLVSSQERIPRQDDDWTGITDPALRKRLQNKLNQRALRARKRHARQKALLLQSKNDKADSRRYALILPRPDQVKGPQQMPRPTTFSEAVAMMTRFNTEAYERYYAADPCLDHLFTLSKFNVLRAFLDNMAALGLRMDAMEEDVISPFSTHMPGPCDKESIPAALLPTAIQSLIPHHPWLDCFPFPQMRDNLVMADESFDDCELCTDMMDPTTGDIGVMVWGDPWLPQNWEVSEVFAQKWSWVIKGCPDIIVHSNYWRARRGLKKLKLNFM</sequence>
<dbReference type="Proteomes" id="UP000037505">
    <property type="component" value="Unassembled WGS sequence"/>
</dbReference>
<proteinExistence type="predicted"/>
<protein>
    <recommendedName>
        <fullName evidence="3">BZIP domain-containing protein</fullName>
    </recommendedName>
</protein>
<dbReference type="AlphaFoldDB" id="A0A0L1J6R1"/>
<name>A0A0L1J6R1_ASPN3</name>
<accession>A0A0L1J6R1</accession>
<dbReference type="PANTHER" id="PTHR38116">
    <property type="entry name" value="CHROMOSOME 7, WHOLE GENOME SHOTGUN SEQUENCE"/>
    <property type="match status" value="1"/>
</dbReference>
<evidence type="ECO:0008006" key="3">
    <source>
        <dbReference type="Google" id="ProtNLM"/>
    </source>
</evidence>
<dbReference type="OrthoDB" id="2245989at2759"/>
<gene>
    <name evidence="1" type="ORF">ANOM_003808</name>
</gene>
<dbReference type="EMBL" id="JNOM01000079">
    <property type="protein sequence ID" value="KNG87496.1"/>
    <property type="molecule type" value="Genomic_DNA"/>
</dbReference>
<dbReference type="STRING" id="1509407.A0A0L1J6R1"/>
<dbReference type="GeneID" id="26805612"/>
<dbReference type="Pfam" id="PF11905">
    <property type="entry name" value="DUF3425"/>
    <property type="match status" value="1"/>
</dbReference>
<dbReference type="CDD" id="cd14688">
    <property type="entry name" value="bZIP_YAP"/>
    <property type="match status" value="1"/>
</dbReference>
<dbReference type="PANTHER" id="PTHR38116:SF1">
    <property type="entry name" value="BZIP DOMAIN-CONTAINING PROTEIN"/>
    <property type="match status" value="1"/>
</dbReference>
<dbReference type="RefSeq" id="XP_015408419.1">
    <property type="nucleotide sequence ID" value="XM_015549065.1"/>
</dbReference>